<dbReference type="EMBL" id="LQOM01000040">
    <property type="protein sequence ID" value="ORV09249.1"/>
    <property type="molecule type" value="Genomic_DNA"/>
</dbReference>
<gene>
    <name evidence="1" type="ORF">AWB95_18295</name>
</gene>
<accession>A0A1X1RLV0</accession>
<dbReference type="RefSeq" id="WP_062539897.1">
    <property type="nucleotide sequence ID" value="NZ_BBUN01000147.1"/>
</dbReference>
<dbReference type="AlphaFoldDB" id="A0A1X1RLV0"/>
<proteinExistence type="predicted"/>
<protein>
    <submittedName>
        <fullName evidence="1">Uncharacterized protein</fullName>
    </submittedName>
</protein>
<name>A0A1X1RLV0_MYCCE</name>
<evidence type="ECO:0000313" key="2">
    <source>
        <dbReference type="Proteomes" id="UP000193907"/>
    </source>
</evidence>
<dbReference type="Proteomes" id="UP000193907">
    <property type="component" value="Unassembled WGS sequence"/>
</dbReference>
<keyword evidence="2" id="KW-1185">Reference proteome</keyword>
<organism evidence="1 2">
    <name type="scientific">Mycobacterium celatum</name>
    <dbReference type="NCBI Taxonomy" id="28045"/>
    <lineage>
        <taxon>Bacteria</taxon>
        <taxon>Bacillati</taxon>
        <taxon>Actinomycetota</taxon>
        <taxon>Actinomycetes</taxon>
        <taxon>Mycobacteriales</taxon>
        <taxon>Mycobacteriaceae</taxon>
        <taxon>Mycobacterium</taxon>
    </lineage>
</organism>
<comment type="caution">
    <text evidence="1">The sequence shown here is derived from an EMBL/GenBank/DDBJ whole genome shotgun (WGS) entry which is preliminary data.</text>
</comment>
<reference evidence="1 2" key="1">
    <citation type="submission" date="2016-01" db="EMBL/GenBank/DDBJ databases">
        <title>The new phylogeny of the genus Mycobacterium.</title>
        <authorList>
            <person name="Tarcisio F."/>
            <person name="Conor M."/>
            <person name="Antonella G."/>
            <person name="Elisabetta G."/>
            <person name="Giulia F.S."/>
            <person name="Sara T."/>
            <person name="Anna F."/>
            <person name="Clotilde B."/>
            <person name="Roberto B."/>
            <person name="Veronica D.S."/>
            <person name="Fabio R."/>
            <person name="Monica P."/>
            <person name="Olivier J."/>
            <person name="Enrico T."/>
            <person name="Nicola S."/>
        </authorList>
    </citation>
    <scope>NUCLEOTIDE SEQUENCE [LARGE SCALE GENOMIC DNA]</scope>
    <source>
        <strain evidence="1 2">DSM 44243</strain>
    </source>
</reference>
<dbReference type="STRING" id="28045.AWB95_18295"/>
<evidence type="ECO:0000313" key="1">
    <source>
        <dbReference type="EMBL" id="ORV09249.1"/>
    </source>
</evidence>
<sequence>MQVSKFRLMVAGVVTATSFGVLGAGTAYAVQVHMVNARDHLQQAVDELQQAEPDKGGHREQAIDLVHQAIDQVNQGIQYADANPQPGGPGF</sequence>